<comment type="subcellular location">
    <subcellularLocation>
        <location evidence="2">Cell membrane</location>
        <topology evidence="2">Multi-pass membrane protein</topology>
    </subcellularLocation>
</comment>
<dbReference type="PANTHER" id="PTHR33529:SF2">
    <property type="entry name" value="LIPOPOLYSACCHARIDE EXPORT SYSTEM PERMEASE PROTEIN LPTG"/>
    <property type="match status" value="1"/>
</dbReference>
<evidence type="ECO:0000313" key="13">
    <source>
        <dbReference type="Proteomes" id="UP000216538"/>
    </source>
</evidence>
<keyword evidence="6 9" id="KW-1133">Transmembrane helix</keyword>
<feature type="transmembrane region" description="Helical" evidence="9">
    <location>
        <begin position="285"/>
        <end position="303"/>
    </location>
</feature>
<comment type="subunit">
    <text evidence="8">Component of the lipopolysaccharide transport and assembly complex. The LptBFG transporter is composed of two ATP-binding proteins (LptB) and two transmembrane proteins (LptF and LptG).</text>
</comment>
<dbReference type="InterPro" id="IPR005495">
    <property type="entry name" value="LptG/LptF_permease"/>
</dbReference>
<evidence type="ECO:0000256" key="5">
    <source>
        <dbReference type="ARBA" id="ARBA00022692"/>
    </source>
</evidence>
<keyword evidence="13" id="KW-1185">Reference proteome</keyword>
<dbReference type="InterPro" id="IPR030923">
    <property type="entry name" value="LptG"/>
</dbReference>
<evidence type="ECO:0000256" key="4">
    <source>
        <dbReference type="ARBA" id="ARBA00022475"/>
    </source>
</evidence>
<sequence>MALATQGDALMLTVADRLDRYIARNVLAAIIVVQFVLLGLDITIAYIDDLGDVQASYTALDALLYLLMRTPWRFYQYAPVAVLIGALIGLGSMASSNELTVMRAAGRSLVRILWGVMKPVLVVVVIVLLVAEYVSPRTEQYAEAWRLEKLQGEGAMLTSRSGWQIEGDSVYRFGAIRADNVVLDLTRYRFDDRQLVEATYAERARWVGDAWRLENVATTRIFDDHTESDQAASLDWETSFTPTQLERLLRDIESQAPSELWAYAQFLEEQGLQNDQALLYFWQKMLMPLTMGSLVLIAASFVFGPLRTVAAGTRVFYGVITGLTFKYVQDLLAPASTIFGFSPVWAVLVPTLACAGVGIFFLRRNG</sequence>
<dbReference type="Proteomes" id="UP000216538">
    <property type="component" value="Unassembled WGS sequence"/>
</dbReference>
<evidence type="ECO:0000313" key="12">
    <source>
        <dbReference type="Proteomes" id="UP000005756"/>
    </source>
</evidence>
<evidence type="ECO:0000313" key="11">
    <source>
        <dbReference type="EMBL" id="OZT75766.1"/>
    </source>
</evidence>
<name>A0A265E2T9_9GAMM</name>
<dbReference type="GO" id="GO:0015920">
    <property type="term" value="P:lipopolysaccharide transport"/>
    <property type="evidence" value="ECO:0007669"/>
    <property type="project" value="TreeGrafter"/>
</dbReference>
<evidence type="ECO:0000256" key="8">
    <source>
        <dbReference type="ARBA" id="ARBA00026081"/>
    </source>
</evidence>
<dbReference type="EMBL" id="JH393257">
    <property type="protein sequence ID" value="EHJ93736.1"/>
    <property type="molecule type" value="Genomic_DNA"/>
</dbReference>
<dbReference type="EMBL" id="NPEY01000001">
    <property type="protein sequence ID" value="OZT75766.1"/>
    <property type="molecule type" value="Genomic_DNA"/>
</dbReference>
<feature type="transmembrane region" description="Helical" evidence="9">
    <location>
        <begin position="74"/>
        <end position="91"/>
    </location>
</feature>
<evidence type="ECO:0000256" key="7">
    <source>
        <dbReference type="ARBA" id="ARBA00023136"/>
    </source>
</evidence>
<feature type="transmembrane region" description="Helical" evidence="9">
    <location>
        <begin position="315"/>
        <end position="332"/>
    </location>
</feature>
<evidence type="ECO:0000256" key="9">
    <source>
        <dbReference type="SAM" id="Phobius"/>
    </source>
</evidence>
<proteinExistence type="inferred from homology"/>
<reference evidence="10 12" key="1">
    <citation type="submission" date="2011-10" db="EMBL/GenBank/DDBJ databases">
        <authorList>
            <person name="Quillaguamn J."/>
            <person name="Guzmn D."/>
            <person name="Balderrama-Subieta A."/>
            <person name="Cardona-Ortuo C."/>
            <person name="Guevara-Martnez M."/>
            <person name="Callisaya-Quispe N."/>
        </authorList>
    </citation>
    <scope>NUCLEOTIDE SEQUENCE [LARGE SCALE GENOMIC DNA]</scope>
    <source>
        <strain evidence="10 12">LC1</strain>
    </source>
</reference>
<dbReference type="Proteomes" id="UP000005756">
    <property type="component" value="Unassembled WGS sequence"/>
</dbReference>
<dbReference type="STRING" id="1072583.KUC_0686"/>
<keyword evidence="4" id="KW-1003">Cell membrane</keyword>
<protein>
    <submittedName>
        <fullName evidence="11">LPS export ABC transporter permease LptG</fullName>
    </submittedName>
    <submittedName>
        <fullName evidence="10">Lipopolysaccharide export system permease protein lptG</fullName>
    </submittedName>
</protein>
<comment type="function">
    <text evidence="1">Part of the ABC transporter complex LptBFG involved in the translocation of lipopolysaccharide (LPS) from the inner membrane to the outer membrane.</text>
</comment>
<dbReference type="NCBIfam" id="TIGR04408">
    <property type="entry name" value="LptG_lptG"/>
    <property type="match status" value="1"/>
</dbReference>
<comment type="similarity">
    <text evidence="3">Belongs to the LptF/LptG family.</text>
</comment>
<gene>
    <name evidence="11" type="primary">lptG</name>
    <name evidence="11" type="ORF">CE457_00620</name>
    <name evidence="10" type="ORF">KUC_0686</name>
</gene>
<dbReference type="PANTHER" id="PTHR33529">
    <property type="entry name" value="SLR0882 PROTEIN-RELATED"/>
    <property type="match status" value="1"/>
</dbReference>
<accession>A0A265E2T9</accession>
<evidence type="ECO:0000256" key="6">
    <source>
        <dbReference type="ARBA" id="ARBA00022989"/>
    </source>
</evidence>
<dbReference type="Pfam" id="PF03739">
    <property type="entry name" value="LptF_LptG"/>
    <property type="match status" value="1"/>
</dbReference>
<keyword evidence="7 9" id="KW-0472">Membrane</keyword>
<evidence type="ECO:0000256" key="1">
    <source>
        <dbReference type="ARBA" id="ARBA00002265"/>
    </source>
</evidence>
<feature type="transmembrane region" description="Helical" evidence="9">
    <location>
        <begin position="338"/>
        <end position="362"/>
    </location>
</feature>
<feature type="transmembrane region" description="Helical" evidence="9">
    <location>
        <begin position="112"/>
        <end position="131"/>
    </location>
</feature>
<reference evidence="11 13" key="2">
    <citation type="submission" date="2017-07" db="EMBL/GenBank/DDBJ databases">
        <title>Shotgun whole genome sequences of three halophilic bacterial isolates.</title>
        <authorList>
            <person name="Pozzo T."/>
            <person name="Higdon S.M."/>
            <person name="Quillaguaman J."/>
        </authorList>
    </citation>
    <scope>NUCLEOTIDE SEQUENCE [LARGE SCALE GENOMIC DNA]</scope>
    <source>
        <strain evidence="11 13">LC1</strain>
    </source>
</reference>
<dbReference type="GO" id="GO:0055085">
    <property type="term" value="P:transmembrane transport"/>
    <property type="evidence" value="ECO:0007669"/>
    <property type="project" value="InterPro"/>
</dbReference>
<evidence type="ECO:0000256" key="2">
    <source>
        <dbReference type="ARBA" id="ARBA00004651"/>
    </source>
</evidence>
<evidence type="ECO:0000313" key="10">
    <source>
        <dbReference type="EMBL" id="EHJ93736.1"/>
    </source>
</evidence>
<keyword evidence="5 9" id="KW-0812">Transmembrane</keyword>
<feature type="transmembrane region" description="Helical" evidence="9">
    <location>
        <begin position="26"/>
        <end position="47"/>
    </location>
</feature>
<dbReference type="AlphaFoldDB" id="A0A265E2T9"/>
<organism evidence="10 12">
    <name type="scientific">Vreelandella boliviensis LC1</name>
    <dbReference type="NCBI Taxonomy" id="1072583"/>
    <lineage>
        <taxon>Bacteria</taxon>
        <taxon>Pseudomonadati</taxon>
        <taxon>Pseudomonadota</taxon>
        <taxon>Gammaproteobacteria</taxon>
        <taxon>Oceanospirillales</taxon>
        <taxon>Halomonadaceae</taxon>
        <taxon>Vreelandella</taxon>
    </lineage>
</organism>
<dbReference type="GO" id="GO:0043190">
    <property type="term" value="C:ATP-binding cassette (ABC) transporter complex"/>
    <property type="evidence" value="ECO:0007669"/>
    <property type="project" value="InterPro"/>
</dbReference>
<evidence type="ECO:0000256" key="3">
    <source>
        <dbReference type="ARBA" id="ARBA00007725"/>
    </source>
</evidence>